<organism evidence="1 2">
    <name type="scientific">Elysia crispata</name>
    <name type="common">lettuce slug</name>
    <dbReference type="NCBI Taxonomy" id="231223"/>
    <lineage>
        <taxon>Eukaryota</taxon>
        <taxon>Metazoa</taxon>
        <taxon>Spiralia</taxon>
        <taxon>Lophotrochozoa</taxon>
        <taxon>Mollusca</taxon>
        <taxon>Gastropoda</taxon>
        <taxon>Heterobranchia</taxon>
        <taxon>Euthyneura</taxon>
        <taxon>Panpulmonata</taxon>
        <taxon>Sacoglossa</taxon>
        <taxon>Placobranchoidea</taxon>
        <taxon>Plakobranchidae</taxon>
        <taxon>Elysia</taxon>
    </lineage>
</organism>
<protein>
    <submittedName>
        <fullName evidence="1">Uncharacterized protein</fullName>
    </submittedName>
</protein>
<dbReference type="AlphaFoldDB" id="A0AAE1AI81"/>
<gene>
    <name evidence="1" type="ORF">RRG08_063623</name>
</gene>
<dbReference type="Proteomes" id="UP001283361">
    <property type="component" value="Unassembled WGS sequence"/>
</dbReference>
<dbReference type="EMBL" id="JAWDGP010001799">
    <property type="protein sequence ID" value="KAK3788118.1"/>
    <property type="molecule type" value="Genomic_DNA"/>
</dbReference>
<reference evidence="1" key="1">
    <citation type="journal article" date="2023" name="G3 (Bethesda)">
        <title>A reference genome for the long-term kleptoplast-retaining sea slug Elysia crispata morphotype clarki.</title>
        <authorList>
            <person name="Eastman K.E."/>
            <person name="Pendleton A.L."/>
            <person name="Shaikh M.A."/>
            <person name="Suttiyut T."/>
            <person name="Ogas R."/>
            <person name="Tomko P."/>
            <person name="Gavelis G."/>
            <person name="Widhalm J.R."/>
            <person name="Wisecaver J.H."/>
        </authorList>
    </citation>
    <scope>NUCLEOTIDE SEQUENCE</scope>
    <source>
        <strain evidence="1">ECLA1</strain>
    </source>
</reference>
<comment type="caution">
    <text evidence="1">The sequence shown here is derived from an EMBL/GenBank/DDBJ whole genome shotgun (WGS) entry which is preliminary data.</text>
</comment>
<keyword evidence="2" id="KW-1185">Reference proteome</keyword>
<proteinExistence type="predicted"/>
<name>A0AAE1AI81_9GAST</name>
<accession>A0AAE1AI81</accession>
<evidence type="ECO:0000313" key="1">
    <source>
        <dbReference type="EMBL" id="KAK3788118.1"/>
    </source>
</evidence>
<sequence>MRNLASLRVDAQSQAPVYRTRHVVKVQSYVETQLSFRVLRHVSRWKNGVYRPGMARLVGCIVPPLPGHPTPCLPGRFFGSRSGATCTEHSPIRVPFSNKVRMGEV</sequence>
<evidence type="ECO:0000313" key="2">
    <source>
        <dbReference type="Proteomes" id="UP001283361"/>
    </source>
</evidence>